<name>A0A9N8VC50_9GLOM</name>
<organism evidence="1 2">
    <name type="scientific">Ambispora leptoticha</name>
    <dbReference type="NCBI Taxonomy" id="144679"/>
    <lineage>
        <taxon>Eukaryota</taxon>
        <taxon>Fungi</taxon>
        <taxon>Fungi incertae sedis</taxon>
        <taxon>Mucoromycota</taxon>
        <taxon>Glomeromycotina</taxon>
        <taxon>Glomeromycetes</taxon>
        <taxon>Archaeosporales</taxon>
        <taxon>Ambisporaceae</taxon>
        <taxon>Ambispora</taxon>
    </lineage>
</organism>
<gene>
    <name evidence="1" type="ORF">ALEPTO_LOCUS618</name>
</gene>
<reference evidence="1" key="1">
    <citation type="submission" date="2021-06" db="EMBL/GenBank/DDBJ databases">
        <authorList>
            <person name="Kallberg Y."/>
            <person name="Tangrot J."/>
            <person name="Rosling A."/>
        </authorList>
    </citation>
    <scope>NUCLEOTIDE SEQUENCE</scope>
    <source>
        <strain evidence="1">FL130A</strain>
    </source>
</reference>
<dbReference type="Proteomes" id="UP000789508">
    <property type="component" value="Unassembled WGS sequence"/>
</dbReference>
<evidence type="ECO:0000313" key="2">
    <source>
        <dbReference type="Proteomes" id="UP000789508"/>
    </source>
</evidence>
<protein>
    <submittedName>
        <fullName evidence="1">1966_t:CDS:1</fullName>
    </submittedName>
</protein>
<sequence>METLLQKKKTAFPPPFFSPGTVLEFSCFWRQRIDTPGILAGNGHQDFDSVACIQSYSKDMFQEKLSDDETYIVSF</sequence>
<dbReference type="EMBL" id="CAJVPS010000046">
    <property type="protein sequence ID" value="CAG8445135.1"/>
    <property type="molecule type" value="Genomic_DNA"/>
</dbReference>
<keyword evidence="2" id="KW-1185">Reference proteome</keyword>
<comment type="caution">
    <text evidence="1">The sequence shown here is derived from an EMBL/GenBank/DDBJ whole genome shotgun (WGS) entry which is preliminary data.</text>
</comment>
<accession>A0A9N8VC50</accession>
<dbReference type="AlphaFoldDB" id="A0A9N8VC50"/>
<evidence type="ECO:0000313" key="1">
    <source>
        <dbReference type="EMBL" id="CAG8445135.1"/>
    </source>
</evidence>
<proteinExistence type="predicted"/>